<organism evidence="2 3">
    <name type="scientific">Sphingomonas oligophenolica</name>
    <dbReference type="NCBI Taxonomy" id="301154"/>
    <lineage>
        <taxon>Bacteria</taxon>
        <taxon>Pseudomonadati</taxon>
        <taxon>Pseudomonadota</taxon>
        <taxon>Alphaproteobacteria</taxon>
        <taxon>Sphingomonadales</taxon>
        <taxon>Sphingomonadaceae</taxon>
        <taxon>Sphingomonas</taxon>
    </lineage>
</organism>
<feature type="signal peptide" evidence="1">
    <location>
        <begin position="1"/>
        <end position="28"/>
    </location>
</feature>
<evidence type="ECO:0008006" key="4">
    <source>
        <dbReference type="Google" id="ProtNLM"/>
    </source>
</evidence>
<dbReference type="EMBL" id="JBDIME010000035">
    <property type="protein sequence ID" value="MEN2792883.1"/>
    <property type="molecule type" value="Genomic_DNA"/>
</dbReference>
<evidence type="ECO:0000256" key="1">
    <source>
        <dbReference type="SAM" id="SignalP"/>
    </source>
</evidence>
<feature type="chain" id="PRO_5047417864" description="Secreted protein" evidence="1">
    <location>
        <begin position="29"/>
        <end position="131"/>
    </location>
</feature>
<evidence type="ECO:0000313" key="2">
    <source>
        <dbReference type="EMBL" id="MEN2792883.1"/>
    </source>
</evidence>
<gene>
    <name evidence="2" type="ORF">ABC974_24860</name>
</gene>
<keyword evidence="1" id="KW-0732">Signal</keyword>
<reference evidence="2 3" key="1">
    <citation type="submission" date="2024-05" db="EMBL/GenBank/DDBJ databases">
        <authorList>
            <person name="Liu Q."/>
            <person name="Xin Y.-H."/>
        </authorList>
    </citation>
    <scope>NUCLEOTIDE SEQUENCE [LARGE SCALE GENOMIC DNA]</scope>
    <source>
        <strain evidence="2 3">CGMCC 1.10181</strain>
    </source>
</reference>
<name>A0ABU9YAN8_9SPHN</name>
<comment type="caution">
    <text evidence="2">The sequence shown here is derived from an EMBL/GenBank/DDBJ whole genome shotgun (WGS) entry which is preliminary data.</text>
</comment>
<accession>A0ABU9YAN8</accession>
<proteinExistence type="predicted"/>
<keyword evidence="3" id="KW-1185">Reference proteome</keyword>
<dbReference type="RefSeq" id="WP_343889202.1">
    <property type="nucleotide sequence ID" value="NZ_BAAAEH010000017.1"/>
</dbReference>
<sequence length="131" mass="13673">MSIPSYSRARISGLAALFVAGFSSPAYAATEPRTRLVTCEAGSCLLVTGRRANAASTVSINGRAVPANGARKWSVRVPVATVRAWSAPFARTITVSVVDAETRTDAKAEVDLPIGLLGQVEQLAMLVVSAK</sequence>
<protein>
    <recommendedName>
        <fullName evidence="4">Secreted protein</fullName>
    </recommendedName>
</protein>
<dbReference type="Proteomes" id="UP001419910">
    <property type="component" value="Unassembled WGS sequence"/>
</dbReference>
<evidence type="ECO:0000313" key="3">
    <source>
        <dbReference type="Proteomes" id="UP001419910"/>
    </source>
</evidence>